<protein>
    <submittedName>
        <fullName evidence="1">Uncharacterized protein</fullName>
    </submittedName>
</protein>
<dbReference type="EMBL" id="JAGVWC010000009">
    <property type="protein sequence ID" value="MBS3061485.1"/>
    <property type="molecule type" value="Genomic_DNA"/>
</dbReference>
<reference evidence="1" key="2">
    <citation type="submission" date="2021-05" db="EMBL/GenBank/DDBJ databases">
        <title>Protein family content uncovers lineage relationships and bacterial pathway maintenance mechanisms in DPANN archaea.</title>
        <authorList>
            <person name="Castelle C.J."/>
            <person name="Meheust R."/>
            <person name="Jaffe A.L."/>
            <person name="Seitz K."/>
            <person name="Gong X."/>
            <person name="Baker B.J."/>
            <person name="Banfield J.F."/>
        </authorList>
    </citation>
    <scope>NUCLEOTIDE SEQUENCE</scope>
    <source>
        <strain evidence="1">RIFCSPLOWO2_01_FULL_AR10_48_17</strain>
    </source>
</reference>
<name>A0A8T4LDX1_9ARCH</name>
<dbReference type="Proteomes" id="UP000675968">
    <property type="component" value="Unassembled WGS sequence"/>
</dbReference>
<comment type="caution">
    <text evidence="1">The sequence shown here is derived from an EMBL/GenBank/DDBJ whole genome shotgun (WGS) entry which is preliminary data.</text>
</comment>
<gene>
    <name evidence="1" type="ORF">J4215_02800</name>
</gene>
<proteinExistence type="predicted"/>
<organism evidence="1 2">
    <name type="scientific">Candidatus Iainarchaeum sp</name>
    <dbReference type="NCBI Taxonomy" id="3101447"/>
    <lineage>
        <taxon>Archaea</taxon>
        <taxon>Candidatus Iainarchaeota</taxon>
        <taxon>Candidatus Iainarchaeia</taxon>
        <taxon>Candidatus Iainarchaeales</taxon>
        <taxon>Candidatus Iainarchaeaceae</taxon>
        <taxon>Candidatus Iainarchaeum</taxon>
    </lineage>
</organism>
<reference evidence="1" key="1">
    <citation type="submission" date="2021-03" db="EMBL/GenBank/DDBJ databases">
        <authorList>
            <person name="Jaffe A."/>
        </authorList>
    </citation>
    <scope>NUCLEOTIDE SEQUENCE</scope>
    <source>
        <strain evidence="1">RIFCSPLOWO2_01_FULL_AR10_48_17</strain>
    </source>
</reference>
<evidence type="ECO:0000313" key="1">
    <source>
        <dbReference type="EMBL" id="MBS3061485.1"/>
    </source>
</evidence>
<accession>A0A8T4LDX1</accession>
<evidence type="ECO:0000313" key="2">
    <source>
        <dbReference type="Proteomes" id="UP000675968"/>
    </source>
</evidence>
<sequence>MNHRALFGVLLLMGIISPTVFGTYITLSAVGGPFSTDSNILIIGKVFDNNGYARGYVDVNSYVVSDSNVASDLNYHGSVSGTFIRTLLPGDLAAGDYNIVAVDLNRNIRTSVRISVRSVKGGAITFNTHNPPFNKSTGEDINFTLLGKGAGNADTNVMVQVRLISDANNSQASPYIDVNANGLDQNVIGTSGLSQGLYYIDVNNGLALFPVPVFQFKGFLDIKDDQNNATNVFGPGKTVYVTAKAVNFDGNINQTITAIDVTVRNPSGVSTTVTCTGTAQKTCPYAIPADANSGEYLVSATITVGSDPLRVRRSFFVQAYQLKFFPQTFIGGDAGREKMPSVFPSGATVNFEMRMVNTATGTELSGSNDLNYRFCQDQNVQTFISLAGATDRNRTTATMVYASATPNYCVVAITAPQTQGTYQVTAEVQNGTETMRRTSVLVVQNYMIFSSPVSPDTFDPSSPTGKFTFYKGESVGFNPSYVDLNGSLNPKISAVRQIRVLEDGGAKTFTAAGDITWNSDKNILTLSAAAVNTLSGGFKQVEMLVDVNAADANASNITAFGMFKLQLLNLSATLWSGSSADANSAKSGQFGPPSVGLDENIFIRVSATTGSSTGISGATVQLRSMRNVDTWEEMTTSAVSSRVTDANGNAVLDIGTLIGLGKGSGGYMVEVAVTTSDGNSDTTEMFFDSRRFSVFLQPLDRTSGTQCQFAQGFRKDENASFIIRAFDPQSGFGAGDINLIVADSGALKLMYFGSPTKPQFPPLVDTNVYYDVNAAYPCMAQGGSGGGEPGSPTNLIMITLRKPNDTNWTTGFFDVSLQTDANGGRFDGNRETGRGFMRIQSFSFTANPNEVGQYGAPTAKPGAVFDVNTVIFGTTGDVNITAQLVDMMGGGKMDFGEAAGSDLNIGLRNPGLNGDCNATSCPLKYLQKSSDSNSQDVNVIRVFIPSGTKLQDYLIMLTATDSAGNTAEAEVFVNMKLFKLVNFGWYNSLFGTQGQDNPQVDWNVAGQTYDQVYWAQNMNQPPGAPPQLDFNFLINYSARTLKVDTNRDRNFGDNPTLAPGADINNMYRITDISRIGSQKQGIKFIRTSSFSTTESSFGYIGEYPADINFMVPLMVKDVNGSAIDANVIVSNVARFRSGSFYPENLAIRSCSSLSELQSCTISNDFNSWRRQTDGNGFVLLPVRIAKAGSRIMLEITVYTNTGTAVISTQKLQPFEGPTLDVLKYTVTTKIAGATFTVNFDQNYLDTTTYPWLSDLNITYPSDVNVFIGQITGTGGNNGPAGSLGSDRNWYFIRTLDGNLIIDDDRNISPPVTPFDPGNYLDGNAAEAGAISEMLCTDLNTNCQVVYDDGIGSPSRYLDANATDANIFDGNVIFYSVYSDSYGSNSPKADSNVQIYVLPSTLAGVPVTDTYSITNIRLENFGSWSTSAVSCTNCSNRTGPLLLNIGNLSTAGGYNVTFNLGVGSEEATENRVFFNLGGS</sequence>